<evidence type="ECO:0000256" key="5">
    <source>
        <dbReference type="ARBA" id="ARBA00023136"/>
    </source>
</evidence>
<feature type="compositionally biased region" description="Polar residues" evidence="6">
    <location>
        <begin position="531"/>
        <end position="540"/>
    </location>
</feature>
<comment type="caution">
    <text evidence="9">The sequence shown here is derived from an EMBL/GenBank/DDBJ whole genome shotgun (WGS) entry which is preliminary data.</text>
</comment>
<dbReference type="PROSITE" id="PS50222">
    <property type="entry name" value="EF_HAND_2"/>
    <property type="match status" value="1"/>
</dbReference>
<dbReference type="InterPro" id="IPR003165">
    <property type="entry name" value="Piwi"/>
</dbReference>
<dbReference type="GO" id="GO:0005216">
    <property type="term" value="F:monoatomic ion channel activity"/>
    <property type="evidence" value="ECO:0007669"/>
    <property type="project" value="InterPro"/>
</dbReference>
<dbReference type="Proteomes" id="UP000186817">
    <property type="component" value="Unassembled WGS sequence"/>
</dbReference>
<dbReference type="InterPro" id="IPR011992">
    <property type="entry name" value="EF-hand-dom_pair"/>
</dbReference>
<evidence type="ECO:0000256" key="1">
    <source>
        <dbReference type="ARBA" id="ARBA00004141"/>
    </source>
</evidence>
<feature type="compositionally biased region" description="Basic and acidic residues" evidence="6">
    <location>
        <begin position="1580"/>
        <end position="1594"/>
    </location>
</feature>
<feature type="compositionally biased region" description="Basic residues" evidence="6">
    <location>
        <begin position="1595"/>
        <end position="1606"/>
    </location>
</feature>
<dbReference type="SMART" id="SM00054">
    <property type="entry name" value="EFh"/>
    <property type="match status" value="2"/>
</dbReference>
<dbReference type="InterPro" id="IPR027359">
    <property type="entry name" value="Volt_channel_dom_sf"/>
</dbReference>
<comment type="subcellular location">
    <subcellularLocation>
        <location evidence="1">Membrane</location>
        <topology evidence="1">Multi-pass membrane protein</topology>
    </subcellularLocation>
</comment>
<feature type="transmembrane region" description="Helical" evidence="7">
    <location>
        <begin position="272"/>
        <end position="294"/>
    </location>
</feature>
<name>A0A1Q9EZ15_SYMMI</name>
<reference evidence="9 10" key="1">
    <citation type="submission" date="2016-02" db="EMBL/GenBank/DDBJ databases">
        <title>Genome analysis of coral dinoflagellate symbionts highlights evolutionary adaptations to a symbiotic lifestyle.</title>
        <authorList>
            <person name="Aranda M."/>
            <person name="Li Y."/>
            <person name="Liew Y.J."/>
            <person name="Baumgarten S."/>
            <person name="Simakov O."/>
            <person name="Wilson M."/>
            <person name="Piel J."/>
            <person name="Ashoor H."/>
            <person name="Bougouffa S."/>
            <person name="Bajic V.B."/>
            <person name="Ryu T."/>
            <person name="Ravasi T."/>
            <person name="Bayer T."/>
            <person name="Micklem G."/>
            <person name="Kim H."/>
            <person name="Bhak J."/>
            <person name="Lajeunesse T.C."/>
            <person name="Voolstra C.R."/>
        </authorList>
    </citation>
    <scope>NUCLEOTIDE SEQUENCE [LARGE SCALE GENOMIC DNA]</scope>
    <source>
        <strain evidence="9 10">CCMP2467</strain>
    </source>
</reference>
<keyword evidence="5 7" id="KW-0472">Membrane</keyword>
<feature type="region of interest" description="Disordered" evidence="6">
    <location>
        <begin position="508"/>
        <end position="579"/>
    </location>
</feature>
<dbReference type="Gene3D" id="1.10.238.10">
    <property type="entry name" value="EF-hand"/>
    <property type="match status" value="1"/>
</dbReference>
<dbReference type="SMART" id="SM00950">
    <property type="entry name" value="Piwi"/>
    <property type="match status" value="1"/>
</dbReference>
<evidence type="ECO:0000313" key="9">
    <source>
        <dbReference type="EMBL" id="OLQ12659.1"/>
    </source>
</evidence>
<feature type="transmembrane region" description="Helical" evidence="7">
    <location>
        <begin position="158"/>
        <end position="181"/>
    </location>
</feature>
<gene>
    <name evidence="9" type="ORF">AK812_SmicGene3458</name>
</gene>
<dbReference type="Gene3D" id="1.10.287.70">
    <property type="match status" value="1"/>
</dbReference>
<dbReference type="SUPFAM" id="SSF81324">
    <property type="entry name" value="Voltage-gated potassium channels"/>
    <property type="match status" value="1"/>
</dbReference>
<feature type="compositionally biased region" description="Basic and acidic residues" evidence="6">
    <location>
        <begin position="1543"/>
        <end position="1556"/>
    </location>
</feature>
<dbReference type="EMBL" id="LSRX01000040">
    <property type="protein sequence ID" value="OLQ12659.1"/>
    <property type="molecule type" value="Genomic_DNA"/>
</dbReference>
<evidence type="ECO:0000256" key="2">
    <source>
        <dbReference type="ARBA" id="ARBA00022692"/>
    </source>
</evidence>
<dbReference type="InterPro" id="IPR012337">
    <property type="entry name" value="RNaseH-like_sf"/>
</dbReference>
<keyword evidence="2 7" id="KW-0812">Transmembrane</keyword>
<dbReference type="InterPro" id="IPR002048">
    <property type="entry name" value="EF_hand_dom"/>
</dbReference>
<dbReference type="SUPFAM" id="SSF47473">
    <property type="entry name" value="EF-hand"/>
    <property type="match status" value="1"/>
</dbReference>
<dbReference type="InterPro" id="IPR005821">
    <property type="entry name" value="Ion_trans_dom"/>
</dbReference>
<keyword evidence="10" id="KW-1185">Reference proteome</keyword>
<organism evidence="9 10">
    <name type="scientific">Symbiodinium microadriaticum</name>
    <name type="common">Dinoflagellate</name>
    <name type="synonym">Zooxanthella microadriatica</name>
    <dbReference type="NCBI Taxonomy" id="2951"/>
    <lineage>
        <taxon>Eukaryota</taxon>
        <taxon>Sar</taxon>
        <taxon>Alveolata</taxon>
        <taxon>Dinophyceae</taxon>
        <taxon>Suessiales</taxon>
        <taxon>Symbiodiniaceae</taxon>
        <taxon>Symbiodinium</taxon>
    </lineage>
</organism>
<accession>A0A1Q9EZ15</accession>
<feature type="transmembrane region" description="Helical" evidence="7">
    <location>
        <begin position="351"/>
        <end position="373"/>
    </location>
</feature>
<feature type="transmembrane region" description="Helical" evidence="7">
    <location>
        <begin position="123"/>
        <end position="142"/>
    </location>
</feature>
<dbReference type="Gene3D" id="3.30.420.10">
    <property type="entry name" value="Ribonuclease H-like superfamily/Ribonuclease H"/>
    <property type="match status" value="1"/>
</dbReference>
<dbReference type="InterPro" id="IPR036397">
    <property type="entry name" value="RNaseH_sf"/>
</dbReference>
<feature type="compositionally biased region" description="Low complexity" evidence="6">
    <location>
        <begin position="519"/>
        <end position="530"/>
    </location>
</feature>
<protein>
    <recommendedName>
        <fullName evidence="8">EF-hand domain-containing protein</fullName>
    </recommendedName>
</protein>
<proteinExistence type="predicted"/>
<evidence type="ECO:0000313" key="10">
    <source>
        <dbReference type="Proteomes" id="UP000186817"/>
    </source>
</evidence>
<dbReference type="Pfam" id="PF00520">
    <property type="entry name" value="Ion_trans"/>
    <property type="match status" value="1"/>
</dbReference>
<dbReference type="GO" id="GO:0016020">
    <property type="term" value="C:membrane"/>
    <property type="evidence" value="ECO:0007669"/>
    <property type="project" value="UniProtKB-SubCell"/>
</dbReference>
<evidence type="ECO:0000259" key="8">
    <source>
        <dbReference type="PROSITE" id="PS50222"/>
    </source>
</evidence>
<evidence type="ECO:0000256" key="3">
    <source>
        <dbReference type="ARBA" id="ARBA00022837"/>
    </source>
</evidence>
<evidence type="ECO:0000256" key="6">
    <source>
        <dbReference type="SAM" id="MobiDB-lite"/>
    </source>
</evidence>
<keyword evidence="3" id="KW-0106">Calcium</keyword>
<dbReference type="SUPFAM" id="SSF53098">
    <property type="entry name" value="Ribonuclease H-like"/>
    <property type="match status" value="1"/>
</dbReference>
<evidence type="ECO:0000256" key="4">
    <source>
        <dbReference type="ARBA" id="ARBA00022989"/>
    </source>
</evidence>
<sequence length="1606" mass="179972">MDGERPRLDKALAIYVVVALRKKASFRRLFDSFQVEDAGKRRPLKSMLCVSEGALLVLETMPPKLMRRADTVYALDGVEEQEESSSSEEEAPRREVRESIVDRAVRKAALKGKLEPELWTKTFWFRLYLAVIGIVNVQVMALETDFGCHTNHCPEPLIGIWTVMEQILTGFFVLDVAARIWEAKPRRFFKGDETKEKYKLDVVNLFDFVIVVLRAFDLWLLTPLGRTESGLKFPSVFRIMHISTFVHEIQLWKGFRELWIVISLLRETLLTLFWCGFLIVGTTWVISVLITISVLTDPKLDFDLSRSVWTKEDYWGSVGRTVITMFQVLLRDKWADSIVWPMVQNDPIVMLIFAVFYCVVVLALMNNVTGVVVECAMEASTLCGELYQKEQGPSLYSGVFCSVAMHGRRRSWTCLVALALCGLGVGRSFAGGRMPLRTARTCLEHGPPRDSGDELGDRKLRFGKYEGKSFREVAANKPYVQWCKQTLSRENEKFKDFLDYVAGKPSASVRSSRKAQPRSVKAPPASSVSSLRTASLQSPSEEARLQSRAAAGAPATSGRRQSARPRPSQAPLQVKGPNSDIFELPRGLLEGYQLWSCKGKAEAPDGKTPWAFSYHDGWTYVGRVRLGRKLVLNLKDPSARRGGDCEPIVESDLTEEEYARFLCALLELEGRTDMPAARKVNHQGARFEALPKYHFRGIVPFGGKAHIAASLDQELYAPEERNLGGQGRTAMASLVGLKVRPLGAAQSWFTGLVICEPEDRNNITLTPSIQQNLLQMTKTPKVYDATAKALVDELLLTVSKNCTNERDLKMTFVANALRPSVTGQAQEQKLRGLKGWERFHALPPTKIILDAATRQRMIAEEVTRLSDKIFKWSPLRPLRVQDGSPFQKLEPPMLAVGNKKSISGAERPSKVLFNLDRAGSFKVKPSTPLRLGAATFSANPSQQTFVETVLNAVRRLLEKYGIRVADTLAPIHKSRSLEKDVQSALRSEALTHADAVLLFGGKMNDAMYNQAKYECLRSQNDAGKHVTTQWFDLGKSNVWSPKSKTLEWAEKICAVGIIAKLGHAPWAINVRPWFRAAPKDIRVGVVGYDVCHLRNPKNFKKPISIAAAIRVDSEKDEDPWLLSHVTFRTERVQVETVPSQSLKEMIPADFARGRLIIIHRDGEFPKAELASLRAYHEELAASEGGSQTTFVLVECVKWAGGSPRLYEGTKSAPAGAMLALSDKEALLASSKDIFQGTANPISLRLAGVLGDVAHSQFAMDKFAWVQSVFDLSYLHHGSVLKRPRLPITTHFADRLAYMLSALGKDGGEWESELTAVSEGTDDGCGDGGRAREPFETALGSSKSNEDKEAEMVMASLRQIFREADEDGSGDLDHGELRSALGKFRVRDRLKLLQIPYPDLEMLFLLLDEDNKGVIKCDYFFRGVAKLRGLAKAKDLHQLSIDLNRRMLWVDESTSKLSEANDILMDMVDHLDEMDTHIVKGESDGKDPVIAARRGREPVSKGRILRGVWKDGRPMRQGSKNPWIDFEELQKEAKETRKKNASKRRAEAEAKRLAEMKPKKKRNSIDDDQPTPPPLPAHLQILKEDRDRRKNEKFVVKQKKKRAFTTG</sequence>
<dbReference type="PROSITE" id="PS00018">
    <property type="entry name" value="EF_HAND_1"/>
    <property type="match status" value="1"/>
</dbReference>
<dbReference type="OrthoDB" id="439786at2759"/>
<dbReference type="GO" id="GO:0003676">
    <property type="term" value="F:nucleic acid binding"/>
    <property type="evidence" value="ECO:0007669"/>
    <property type="project" value="InterPro"/>
</dbReference>
<dbReference type="Gene3D" id="1.20.120.350">
    <property type="entry name" value="Voltage-gated potassium channels. Chain C"/>
    <property type="match status" value="1"/>
</dbReference>
<dbReference type="InterPro" id="IPR018247">
    <property type="entry name" value="EF_Hand_1_Ca_BS"/>
</dbReference>
<feature type="domain" description="EF-hand" evidence="8">
    <location>
        <begin position="1351"/>
        <end position="1386"/>
    </location>
</feature>
<keyword evidence="4 7" id="KW-1133">Transmembrane helix</keyword>
<evidence type="ECO:0000256" key="7">
    <source>
        <dbReference type="SAM" id="Phobius"/>
    </source>
</evidence>
<feature type="region of interest" description="Disordered" evidence="6">
    <location>
        <begin position="1533"/>
        <end position="1606"/>
    </location>
</feature>
<dbReference type="GO" id="GO:0005509">
    <property type="term" value="F:calcium ion binding"/>
    <property type="evidence" value="ECO:0007669"/>
    <property type="project" value="InterPro"/>
</dbReference>